<dbReference type="PANTHER" id="PTHR32215">
    <property type="entry name" value="CILIA- AND FLAGELLA-ASSOCIATED PROTEIN 57"/>
    <property type="match status" value="1"/>
</dbReference>
<sequence length="1215" mass="140012">MSIAIAQPRHIFGLRSSIAGNIAFHDEQTIVFPSGANCILYNTDAKTQRFIPGSEKSEGMTAMVVSPNRRYIAIAEKGEKATITIYDLHSLRKRKILSSPDIQSSEFVSLAFSPDSKYLVAQGGKPDWTLLYWTWEKSKVMASTKTSNPQTNGAIYQVAFNPQDNTQLCVVGNGVFKLFRYSEGNLKQFAIQKTEGQKNYLCETWVSDERVVVGTDTGRMLLFESGELKHEFNLSGMPHHSMETERMASNVDTLPTNAGPPHITALVAYSKGFACAVGRGTVHLYEKSDDKEFFKKVREIKIPQDPNSSDPARALNQTITCLAVSPSEENLVCTTDVNQMYMIPLSSADLSKGDQATFETLSQMFHSSQVTGLDICIRKPVIATCSMDRSIRIWNFESCNVELYKEFAEEAYSIALHPSGLYILVGFSDKLRLMNLLIDDIRTFKEFPIRGCRECSFSNGGHLFAAVHGNIIQIYSTTTFENLANLKGHNGKVRSVVWSADDNKIVSCGLDGAVYEWDTINGKRIGESVLKSCSYTSVAITPDGKTMFAVGSDKKLKEIADSQILRNVESGDVTLTTVAMSHSGRMLFTSTNTGTLRAMKFPLTQPGEWNEYQGHASATTKMKITYDDQYLVTVSEDACVMIWKIQDKEGRGIKRDKEVGYAEEILITKSDLEEKNTIMAELKTRVDELKMENEYQLRLKDMNYNEKIKELTEKFIQEMESLKTKNQVLKTEKDKDETKHEEELSETMEKHAKELQDLESSNNQKLMMEYEKYQELQAKSQKMQEDYERQLQEMEENKERSLEELTEYYETKLQEMTTRLEQAHDESRQQSREYDETKRQIEEDGDREILDMKNKYERRLREEKEANTKLKGETGIMRKKFNSLQREIEDHKEEIKKYHVETIKLNNIIKNLEKDIAGLKKEIQERDETIQDKEKRIYDLKKKNQELEKFKFVLDYKIKELKKQIEPRENDIKAMKEQIQEMESELERFHKQNTQLELNITELRQKLKATDKEMHQERQRVRDVEAAVRRFKTDLHNCVGYIQDPKLLKESIRALYQKHVQEDISETASVDADIQKEYARQREHLERSVASLRKKLVKDTEIHRADNVRIMQENVTLIKEINDLRKELKIARSSVHDLEAALGLHRKSNKDRAVEVVAELTTTNRNAALQRDLEEKVKVVTLQKDEIVRLRNQIREMELMIPDRNGSITPKLIPI</sequence>
<organism evidence="17 18">
    <name type="scientific">Ridgeia piscesae</name>
    <name type="common">Tubeworm</name>
    <dbReference type="NCBI Taxonomy" id="27915"/>
    <lineage>
        <taxon>Eukaryota</taxon>
        <taxon>Metazoa</taxon>
        <taxon>Spiralia</taxon>
        <taxon>Lophotrochozoa</taxon>
        <taxon>Annelida</taxon>
        <taxon>Polychaeta</taxon>
        <taxon>Sedentaria</taxon>
        <taxon>Canalipalpata</taxon>
        <taxon>Sabellida</taxon>
        <taxon>Siboglinidae</taxon>
        <taxon>Ridgeia</taxon>
    </lineage>
</organism>
<dbReference type="PROSITE" id="PS00678">
    <property type="entry name" value="WD_REPEATS_1"/>
    <property type="match status" value="1"/>
</dbReference>
<dbReference type="InterPro" id="IPR015943">
    <property type="entry name" value="WD40/YVTN_repeat-like_dom_sf"/>
</dbReference>
<evidence type="ECO:0000256" key="10">
    <source>
        <dbReference type="ARBA" id="ARBA00064509"/>
    </source>
</evidence>
<keyword evidence="7" id="KW-0966">Cell projection</keyword>
<keyword evidence="3 13" id="KW-0853">WD repeat</keyword>
<evidence type="ECO:0000256" key="11">
    <source>
        <dbReference type="ARBA" id="ARBA00074539"/>
    </source>
</evidence>
<dbReference type="SUPFAM" id="SSF50978">
    <property type="entry name" value="WD40 repeat-like"/>
    <property type="match status" value="1"/>
</dbReference>
<comment type="subunit">
    <text evidence="10">May form homodimers. Associates with components of the nexin-dynein regulatory complex (N-DRC) and the CFAP184:CFAP263 complex.</text>
</comment>
<dbReference type="FunFam" id="2.130.10.10:FF:000357">
    <property type="entry name" value="Cilia and flagella associated protein 57"/>
    <property type="match status" value="1"/>
</dbReference>
<gene>
    <name evidence="17" type="ORF">NP493_377g00051</name>
</gene>
<dbReference type="InterPro" id="IPR011047">
    <property type="entry name" value="Quinoprotein_ADH-like_sf"/>
</dbReference>
<feature type="compositionally biased region" description="Basic and acidic residues" evidence="15">
    <location>
        <begin position="821"/>
        <end position="845"/>
    </location>
</feature>
<feature type="coiled-coil region" evidence="14">
    <location>
        <begin position="1075"/>
        <end position="1141"/>
    </location>
</feature>
<feature type="repeat" description="WD" evidence="13">
    <location>
        <begin position="486"/>
        <end position="527"/>
    </location>
</feature>
<evidence type="ECO:0000256" key="3">
    <source>
        <dbReference type="ARBA" id="ARBA00022574"/>
    </source>
</evidence>
<dbReference type="InterPro" id="IPR052993">
    <property type="entry name" value="CFA-57"/>
</dbReference>
<evidence type="ECO:0000256" key="14">
    <source>
        <dbReference type="SAM" id="Coils"/>
    </source>
</evidence>
<evidence type="ECO:0000256" key="2">
    <source>
        <dbReference type="ARBA" id="ARBA00022490"/>
    </source>
</evidence>
<dbReference type="GO" id="GO:0005930">
    <property type="term" value="C:axoneme"/>
    <property type="evidence" value="ECO:0007669"/>
    <property type="project" value="UniProtKB-SubCell"/>
</dbReference>
<evidence type="ECO:0000256" key="12">
    <source>
        <dbReference type="ARBA" id="ARBA00075729"/>
    </source>
</evidence>
<evidence type="ECO:0000256" key="9">
    <source>
        <dbReference type="ARBA" id="ARBA00061460"/>
    </source>
</evidence>
<feature type="repeat" description="WD" evidence="13">
    <location>
        <begin position="612"/>
        <end position="646"/>
    </location>
</feature>
<keyword evidence="2" id="KW-0963">Cytoplasm</keyword>
<dbReference type="PROSITE" id="PS50294">
    <property type="entry name" value="WD_REPEATS_REGION"/>
    <property type="match status" value="2"/>
</dbReference>
<dbReference type="EMBL" id="JAODUO010000377">
    <property type="protein sequence ID" value="KAK2181839.1"/>
    <property type="molecule type" value="Genomic_DNA"/>
</dbReference>
<dbReference type="FunFam" id="2.130.10.10:FF:000271">
    <property type="entry name" value="cilia- and flagella-associated protein 57"/>
    <property type="match status" value="1"/>
</dbReference>
<dbReference type="AlphaFoldDB" id="A0AAD9NVV4"/>
<dbReference type="SMART" id="SM00320">
    <property type="entry name" value="WD40"/>
    <property type="match status" value="8"/>
</dbReference>
<dbReference type="InterPro" id="IPR036322">
    <property type="entry name" value="WD40_repeat_dom_sf"/>
</dbReference>
<dbReference type="InterPro" id="IPR055442">
    <property type="entry name" value="Beta-prop_EML-like_2nd"/>
</dbReference>
<feature type="region of interest" description="Disordered" evidence="15">
    <location>
        <begin position="820"/>
        <end position="845"/>
    </location>
</feature>
<evidence type="ECO:0000256" key="1">
    <source>
        <dbReference type="ARBA" id="ARBA00004430"/>
    </source>
</evidence>
<dbReference type="PANTHER" id="PTHR32215:SF0">
    <property type="entry name" value="CILIA- AND FLAGELLA-ASSOCIATED PROTEIN 57"/>
    <property type="match status" value="1"/>
</dbReference>
<protein>
    <recommendedName>
        <fullName evidence="11">Cilia- and flagella-associated protein 57</fullName>
    </recommendedName>
    <alternativeName>
        <fullName evidence="12">WD repeat-containing protein 65</fullName>
    </alternativeName>
</protein>
<evidence type="ECO:0000259" key="16">
    <source>
        <dbReference type="Pfam" id="PF23414"/>
    </source>
</evidence>
<keyword evidence="18" id="KW-1185">Reference proteome</keyword>
<evidence type="ECO:0000313" key="17">
    <source>
        <dbReference type="EMBL" id="KAK2181839.1"/>
    </source>
</evidence>
<reference evidence="17" key="1">
    <citation type="journal article" date="2023" name="Mol. Biol. Evol.">
        <title>Third-Generation Sequencing Reveals the Adaptive Role of the Epigenome in Three Deep-Sea Polychaetes.</title>
        <authorList>
            <person name="Perez M."/>
            <person name="Aroh O."/>
            <person name="Sun Y."/>
            <person name="Lan Y."/>
            <person name="Juniper S.K."/>
            <person name="Young C.R."/>
            <person name="Angers B."/>
            <person name="Qian P.Y."/>
        </authorList>
    </citation>
    <scope>NUCLEOTIDE SEQUENCE</scope>
    <source>
        <strain evidence="17">R07B-5</strain>
    </source>
</reference>
<dbReference type="SUPFAM" id="SSF50998">
    <property type="entry name" value="Quinoprotein alcohol dehydrogenase-like"/>
    <property type="match status" value="1"/>
</dbReference>
<evidence type="ECO:0000256" key="5">
    <source>
        <dbReference type="ARBA" id="ARBA00023054"/>
    </source>
</evidence>
<feature type="repeat" description="WD" evidence="13">
    <location>
        <begin position="363"/>
        <end position="398"/>
    </location>
</feature>
<dbReference type="PROSITE" id="PS50082">
    <property type="entry name" value="WD_REPEATS_2"/>
    <property type="match status" value="3"/>
</dbReference>
<name>A0AAD9NVV4_RIDPI</name>
<comment type="subcellular location">
    <subcellularLocation>
        <location evidence="1">Cytoplasm</location>
        <location evidence="1">Cytoskeleton</location>
        <location evidence="1">Cilium axoneme</location>
    </subcellularLocation>
</comment>
<evidence type="ECO:0000256" key="6">
    <source>
        <dbReference type="ARBA" id="ARBA00023212"/>
    </source>
</evidence>
<dbReference type="InterPro" id="IPR001680">
    <property type="entry name" value="WD40_rpt"/>
</dbReference>
<dbReference type="Pfam" id="PF23414">
    <property type="entry name" value="Beta-prop_EML_2"/>
    <property type="match status" value="1"/>
</dbReference>
<evidence type="ECO:0000313" key="18">
    <source>
        <dbReference type="Proteomes" id="UP001209878"/>
    </source>
</evidence>
<comment type="similarity">
    <text evidence="9">Belongs to the CFAP57 family.</text>
</comment>
<evidence type="ECO:0000256" key="15">
    <source>
        <dbReference type="SAM" id="MobiDB-lite"/>
    </source>
</evidence>
<evidence type="ECO:0000256" key="4">
    <source>
        <dbReference type="ARBA" id="ARBA00022737"/>
    </source>
</evidence>
<evidence type="ECO:0000256" key="7">
    <source>
        <dbReference type="ARBA" id="ARBA00023273"/>
    </source>
</evidence>
<evidence type="ECO:0000256" key="8">
    <source>
        <dbReference type="ARBA" id="ARBA00054720"/>
    </source>
</evidence>
<comment type="function">
    <text evidence="8">Associates with components of the nexin-dynein regulatory complex (N-DRC), a key regulator of ciliary/flagellar motility, and might act as an inner dynein arm (IDA) hub or linkage.</text>
</comment>
<feature type="region of interest" description="Disordered" evidence="15">
    <location>
        <begin position="730"/>
        <end position="749"/>
    </location>
</feature>
<keyword evidence="6" id="KW-0206">Cytoskeleton</keyword>
<dbReference type="FunFam" id="1.10.287.1490:FF:000014">
    <property type="entry name" value="AGAP008095-PA"/>
    <property type="match status" value="1"/>
</dbReference>
<dbReference type="Gene3D" id="1.10.287.1490">
    <property type="match status" value="1"/>
</dbReference>
<accession>A0AAD9NVV4</accession>
<dbReference type="InterPro" id="IPR019775">
    <property type="entry name" value="WD40_repeat_CS"/>
</dbReference>
<keyword evidence="4" id="KW-0677">Repeat</keyword>
<dbReference type="Proteomes" id="UP001209878">
    <property type="component" value="Unassembled WGS sequence"/>
</dbReference>
<proteinExistence type="inferred from homology"/>
<dbReference type="Gene3D" id="2.130.10.10">
    <property type="entry name" value="YVTN repeat-like/Quinoprotein amine dehydrogenase"/>
    <property type="match status" value="2"/>
</dbReference>
<comment type="caution">
    <text evidence="17">The sequence shown here is derived from an EMBL/GenBank/DDBJ whole genome shotgun (WGS) entry which is preliminary data.</text>
</comment>
<feature type="domain" description="EML-like second beta-propeller" evidence="16">
    <location>
        <begin position="371"/>
        <end position="645"/>
    </location>
</feature>
<evidence type="ECO:0000256" key="13">
    <source>
        <dbReference type="PROSITE-ProRule" id="PRU00221"/>
    </source>
</evidence>
<keyword evidence="5 14" id="KW-0175">Coiled coil</keyword>